<dbReference type="SMART" id="SM00202">
    <property type="entry name" value="SR"/>
    <property type="match status" value="1"/>
</dbReference>
<dbReference type="EMBL" id="AMQM01004626">
    <property type="status" value="NOT_ANNOTATED_CDS"/>
    <property type="molecule type" value="Genomic_DNA"/>
</dbReference>
<evidence type="ECO:0000259" key="6">
    <source>
        <dbReference type="PROSITE" id="PS50287"/>
    </source>
</evidence>
<dbReference type="GeneID" id="20204625"/>
<proteinExistence type="predicted"/>
<feature type="domain" description="SRCR" evidence="6">
    <location>
        <begin position="39"/>
        <end position="132"/>
    </location>
</feature>
<dbReference type="Pfam" id="PF00530">
    <property type="entry name" value="SRCR"/>
    <property type="match status" value="1"/>
</dbReference>
<feature type="compositionally biased region" description="Acidic residues" evidence="4">
    <location>
        <begin position="188"/>
        <end position="197"/>
    </location>
</feature>
<reference evidence="9" key="1">
    <citation type="submission" date="2012-12" db="EMBL/GenBank/DDBJ databases">
        <authorList>
            <person name="Hellsten U."/>
            <person name="Grimwood J."/>
            <person name="Chapman J.A."/>
            <person name="Shapiro H."/>
            <person name="Aerts A."/>
            <person name="Otillar R.P."/>
            <person name="Terry A.Y."/>
            <person name="Boore J.L."/>
            <person name="Simakov O."/>
            <person name="Marletaz F."/>
            <person name="Cho S.-J."/>
            <person name="Edsinger-Gonzales E."/>
            <person name="Havlak P."/>
            <person name="Kuo D.-H."/>
            <person name="Larsson T."/>
            <person name="Lv J."/>
            <person name="Arendt D."/>
            <person name="Savage R."/>
            <person name="Osoegawa K."/>
            <person name="de Jong P."/>
            <person name="Lindberg D.R."/>
            <person name="Seaver E.C."/>
            <person name="Weisblat D.A."/>
            <person name="Putnam N.H."/>
            <person name="Grigoriev I.V."/>
            <person name="Rokhsar D.S."/>
        </authorList>
    </citation>
    <scope>NUCLEOTIDE SEQUENCE</scope>
</reference>
<reference evidence="8" key="3">
    <citation type="submission" date="2015-06" db="UniProtKB">
        <authorList>
            <consortium name="EnsemblMetazoa"/>
        </authorList>
    </citation>
    <scope>IDENTIFICATION</scope>
</reference>
<gene>
    <name evidence="8" type="primary">20204625</name>
    <name evidence="7" type="ORF">HELRODRAFT_173631</name>
</gene>
<keyword evidence="9" id="KW-1185">Reference proteome</keyword>
<accession>T1F726</accession>
<dbReference type="EnsemblMetazoa" id="HelroT173631">
    <property type="protein sequence ID" value="HelroP173631"/>
    <property type="gene ID" value="HelroG173631"/>
</dbReference>
<feature type="region of interest" description="Disordered" evidence="4">
    <location>
        <begin position="164"/>
        <end position="197"/>
    </location>
</feature>
<protein>
    <recommendedName>
        <fullName evidence="6">SRCR domain-containing protein</fullName>
    </recommendedName>
</protein>
<organism evidence="8 9">
    <name type="scientific">Helobdella robusta</name>
    <name type="common">Californian leech</name>
    <dbReference type="NCBI Taxonomy" id="6412"/>
    <lineage>
        <taxon>Eukaryota</taxon>
        <taxon>Metazoa</taxon>
        <taxon>Spiralia</taxon>
        <taxon>Lophotrochozoa</taxon>
        <taxon>Annelida</taxon>
        <taxon>Clitellata</taxon>
        <taxon>Hirudinea</taxon>
        <taxon>Rhynchobdellida</taxon>
        <taxon>Glossiphoniidae</taxon>
        <taxon>Helobdella</taxon>
    </lineage>
</organism>
<dbReference type="Gene3D" id="3.10.250.10">
    <property type="entry name" value="SRCR-like domain"/>
    <property type="match status" value="1"/>
</dbReference>
<dbReference type="PANTHER" id="PTHR48071">
    <property type="entry name" value="SRCR DOMAIN-CONTAINING PROTEIN"/>
    <property type="match status" value="1"/>
</dbReference>
<dbReference type="HOGENOM" id="CLU_1210943_0_0_1"/>
<dbReference type="STRING" id="6412.T1F726"/>
<dbReference type="PROSITE" id="PS50287">
    <property type="entry name" value="SRCR_2"/>
    <property type="match status" value="1"/>
</dbReference>
<comment type="caution">
    <text evidence="3">Lacks conserved residue(s) required for the propagation of feature annotation.</text>
</comment>
<dbReference type="KEGG" id="hro:HELRODRAFT_173631"/>
<evidence type="ECO:0000313" key="8">
    <source>
        <dbReference type="EnsemblMetazoa" id="HelroP173631"/>
    </source>
</evidence>
<evidence type="ECO:0000313" key="7">
    <source>
        <dbReference type="EMBL" id="ESO03343.1"/>
    </source>
</evidence>
<feature type="disulfide bond" evidence="3">
    <location>
        <begin position="101"/>
        <end position="111"/>
    </location>
</feature>
<dbReference type="OrthoDB" id="10066015at2759"/>
<dbReference type="PRINTS" id="PR00258">
    <property type="entry name" value="SPERACTRCPTR"/>
</dbReference>
<keyword evidence="2 3" id="KW-1015">Disulfide bond</keyword>
<reference evidence="7 9" key="2">
    <citation type="journal article" date="2013" name="Nature">
        <title>Insights into bilaterian evolution from three spiralian genomes.</title>
        <authorList>
            <person name="Simakov O."/>
            <person name="Marletaz F."/>
            <person name="Cho S.J."/>
            <person name="Edsinger-Gonzales E."/>
            <person name="Havlak P."/>
            <person name="Hellsten U."/>
            <person name="Kuo D.H."/>
            <person name="Larsson T."/>
            <person name="Lv J."/>
            <person name="Arendt D."/>
            <person name="Savage R."/>
            <person name="Osoegawa K."/>
            <person name="de Jong P."/>
            <person name="Grimwood J."/>
            <person name="Chapman J.A."/>
            <person name="Shapiro H."/>
            <person name="Aerts A."/>
            <person name="Otillar R.P."/>
            <person name="Terry A.Y."/>
            <person name="Boore J.L."/>
            <person name="Grigoriev I.V."/>
            <person name="Lindberg D.R."/>
            <person name="Seaver E.C."/>
            <person name="Weisblat D.A."/>
            <person name="Putnam N.H."/>
            <person name="Rokhsar D.S."/>
        </authorList>
    </citation>
    <scope>NUCLEOTIDE SEQUENCE</scope>
</reference>
<feature type="chain" id="PRO_5010980330" description="SRCR domain-containing protein" evidence="5">
    <location>
        <begin position="29"/>
        <end position="229"/>
    </location>
</feature>
<dbReference type="PROSITE" id="PS00420">
    <property type="entry name" value="SRCR_1"/>
    <property type="match status" value="1"/>
</dbReference>
<dbReference type="eggNOG" id="ENOG502T214">
    <property type="taxonomic scope" value="Eukaryota"/>
</dbReference>
<dbReference type="EMBL" id="KB096633">
    <property type="protein sequence ID" value="ESO03343.1"/>
    <property type="molecule type" value="Genomic_DNA"/>
</dbReference>
<dbReference type="CTD" id="20204625"/>
<dbReference type="GO" id="GO:0016020">
    <property type="term" value="C:membrane"/>
    <property type="evidence" value="ECO:0007669"/>
    <property type="project" value="InterPro"/>
</dbReference>
<keyword evidence="1 5" id="KW-0732">Signal</keyword>
<dbReference type="OMA" id="IANIQCS"/>
<evidence type="ECO:0000256" key="3">
    <source>
        <dbReference type="PROSITE-ProRule" id="PRU00196"/>
    </source>
</evidence>
<dbReference type="InterPro" id="IPR036772">
    <property type="entry name" value="SRCR-like_dom_sf"/>
</dbReference>
<dbReference type="PANTHER" id="PTHR48071:SF18">
    <property type="entry name" value="DELETED IN MALIGNANT BRAIN TUMORS 1 PROTEIN-RELATED"/>
    <property type="match status" value="1"/>
</dbReference>
<evidence type="ECO:0000256" key="2">
    <source>
        <dbReference type="ARBA" id="ARBA00023157"/>
    </source>
</evidence>
<feature type="compositionally biased region" description="Basic and acidic residues" evidence="4">
    <location>
        <begin position="164"/>
        <end position="176"/>
    </location>
</feature>
<dbReference type="SUPFAM" id="SSF56487">
    <property type="entry name" value="SRCR-like"/>
    <property type="match status" value="1"/>
</dbReference>
<name>T1F726_HELRO</name>
<evidence type="ECO:0000256" key="5">
    <source>
        <dbReference type="SAM" id="SignalP"/>
    </source>
</evidence>
<feature type="signal peptide" evidence="5">
    <location>
        <begin position="1"/>
        <end position="28"/>
    </location>
</feature>
<evidence type="ECO:0000256" key="1">
    <source>
        <dbReference type="ARBA" id="ARBA00022729"/>
    </source>
</evidence>
<evidence type="ECO:0000313" key="9">
    <source>
        <dbReference type="Proteomes" id="UP000015101"/>
    </source>
</evidence>
<dbReference type="Proteomes" id="UP000015101">
    <property type="component" value="Unassembled WGS sequence"/>
</dbReference>
<dbReference type="RefSeq" id="XP_009018491.1">
    <property type="nucleotide sequence ID" value="XM_009020243.1"/>
</dbReference>
<dbReference type="FunFam" id="3.10.250.10:FF:000001">
    <property type="entry name" value="Lysyl oxidase 4 isoform X1"/>
    <property type="match status" value="1"/>
</dbReference>
<evidence type="ECO:0000256" key="4">
    <source>
        <dbReference type="SAM" id="MobiDB-lite"/>
    </source>
</evidence>
<dbReference type="InterPro" id="IPR001190">
    <property type="entry name" value="SRCR"/>
</dbReference>
<dbReference type="InParanoid" id="T1F726"/>
<dbReference type="AlphaFoldDB" id="T1F726"/>
<sequence length="229" mass="25768">MAVLSYLKTSLSLIIMFMLLLILPFFNAQKADFEEVYPLRLVGKRPNRGRLEVLYKGQWGSVCSDCFREFHCNIICRQLGYKYDDFEDLKNGPIWLDQVCCLGHEGNIFQCPHQNWGETDCTHDEDVGCDCDVTANLSDVYRIIPFDVNHPWIGIVQLRVNNNHGDHDSDGGDHGNDGGTLGYNDKDRDDDDGGGGYDDDGGSSWVGVCSEHWGHVETLMFCTGLGYVE</sequence>